<dbReference type="CDD" id="cd01472">
    <property type="entry name" value="vWA_collagen"/>
    <property type="match status" value="2"/>
</dbReference>
<evidence type="ECO:0000259" key="10">
    <source>
        <dbReference type="PROSITE" id="PS50234"/>
    </source>
</evidence>
<keyword evidence="5" id="KW-0130">Cell adhesion</keyword>
<evidence type="ECO:0000256" key="1">
    <source>
        <dbReference type="ARBA" id="ARBA00004239"/>
    </source>
</evidence>
<evidence type="ECO:0000256" key="5">
    <source>
        <dbReference type="ARBA" id="ARBA00022889"/>
    </source>
</evidence>
<dbReference type="InterPro" id="IPR050525">
    <property type="entry name" value="ECM_Assembly_Org"/>
</dbReference>
<evidence type="ECO:0000313" key="11">
    <source>
        <dbReference type="EMBL" id="GLD53285.1"/>
    </source>
</evidence>
<dbReference type="CDD" id="cd01450">
    <property type="entry name" value="vWFA_subfamily_ECM"/>
    <property type="match status" value="1"/>
</dbReference>
<dbReference type="PRINTS" id="PR00453">
    <property type="entry name" value="VWFADOMAIN"/>
</dbReference>
<dbReference type="SUPFAM" id="SSF53300">
    <property type="entry name" value="vWA-like"/>
    <property type="match status" value="5"/>
</dbReference>
<feature type="domain" description="VWFA" evidence="10">
    <location>
        <begin position="228"/>
        <end position="415"/>
    </location>
</feature>
<evidence type="ECO:0000313" key="12">
    <source>
        <dbReference type="Proteomes" id="UP001279410"/>
    </source>
</evidence>
<dbReference type="Pfam" id="PF01391">
    <property type="entry name" value="Collagen"/>
    <property type="match status" value="2"/>
</dbReference>
<dbReference type="SMART" id="SM00327">
    <property type="entry name" value="VWA"/>
    <property type="match status" value="5"/>
</dbReference>
<evidence type="ECO:0000256" key="4">
    <source>
        <dbReference type="ARBA" id="ARBA00022737"/>
    </source>
</evidence>
<feature type="signal peptide" evidence="9">
    <location>
        <begin position="1"/>
        <end position="22"/>
    </location>
</feature>
<evidence type="ECO:0000256" key="7">
    <source>
        <dbReference type="ARBA" id="ARBA00023180"/>
    </source>
</evidence>
<feature type="compositionally biased region" description="Basic and acidic residues" evidence="8">
    <location>
        <begin position="1409"/>
        <end position="1423"/>
    </location>
</feature>
<reference evidence="11" key="1">
    <citation type="submission" date="2022-08" db="EMBL/GenBank/DDBJ databases">
        <title>Genome sequencing of akame (Lates japonicus).</title>
        <authorList>
            <person name="Hashiguchi Y."/>
            <person name="Takahashi H."/>
        </authorList>
    </citation>
    <scope>NUCLEOTIDE SEQUENCE</scope>
    <source>
        <strain evidence="11">Kochi</strain>
    </source>
</reference>
<dbReference type="PANTHER" id="PTHR24020:SF86">
    <property type="entry name" value="COLLAGEN, TYPE VI, ALPHA 4"/>
    <property type="match status" value="1"/>
</dbReference>
<dbReference type="InterPro" id="IPR036465">
    <property type="entry name" value="vWFA_dom_sf"/>
</dbReference>
<feature type="chain" id="PRO_5042144095" evidence="9">
    <location>
        <begin position="23"/>
        <end position="1504"/>
    </location>
</feature>
<dbReference type="Gene3D" id="3.40.50.410">
    <property type="entry name" value="von Willebrand factor, type A domain"/>
    <property type="match status" value="5"/>
</dbReference>
<dbReference type="GO" id="GO:0007155">
    <property type="term" value="P:cell adhesion"/>
    <property type="evidence" value="ECO:0007669"/>
    <property type="project" value="UniProtKB-KW"/>
</dbReference>
<comment type="caution">
    <text evidence="11">The sequence shown here is derived from an EMBL/GenBank/DDBJ whole genome shotgun (WGS) entry which is preliminary data.</text>
</comment>
<protein>
    <submittedName>
        <fullName evidence="11">Collagen alpha-6(VI) chain-like protein</fullName>
    </submittedName>
</protein>
<keyword evidence="4" id="KW-0677">Repeat</keyword>
<evidence type="ECO:0000256" key="6">
    <source>
        <dbReference type="ARBA" id="ARBA00023119"/>
    </source>
</evidence>
<feature type="domain" description="VWFA" evidence="10">
    <location>
        <begin position="614"/>
        <end position="782"/>
    </location>
</feature>
<sequence>MKGGTGVLFSLIIAAYSYGIAAEIVCENATVADIVFLVDGSSSINSESFQEVQNFLRNIIRALDIGPNKVQIGLAQYSDAPQREFLLKDHTDRKSLLAAVERLSLQGGGTYTGKAMDFLHTQYFIKDAGSRIGERVPQIAVVITDGESTDEVVDPAKQLRKLGVIVFAIGVGQINETQLKNIANWPPTRFVHTIDNYQALEDLRKDLLQVVCTSVDDLRQALVDKFADIFFLVDSGIAQRTFSEFKSELTELIKQLNVGASAYRIGLAQYGRDARVEFLLNAFQTKQETIGAIRRFRLRPQPNQPRNLGRALQDARTQFFTPEAGGRAHRGARQFLIVVSGKGSDDPVSKEAHKIEAEGITIVGMSGGASLSEIQRFARVVNESVRVSLLKDLIVTEEKEDVAEDCKGANVADIVFIVDESGSIGTENFQLVRSFLHSIVSGLNVSLSRVRVGIVSYNMEPTAHVYLNTFKDKADILQYINILPYNGGGTNTGAALDYTRENIFNDKRGSRKGIQKVAVVITDGKSQDPVSEAATRLRGAGVTIYAVGVKNATESELKEIANYPPEKHVFIVDSFAKLKPLTQTLQKIMCKNIIDEAIKKPDIKKVCERKDEADIFFLMDASGSIVDEDFSVMKKFIIEFIHAFNIGPKHVRMGLVKYSDDPVLEFDLAAYSDARKLERAVEYTEHIRGRTFTGKALSKMGDFFVSRRQNVPTYLIVITDGKSDESDPVRVPAEELRAQDIKIYAIGVKDSNEAELVEIAGDPKRTFHVTNFDALKSIKDDVIRDICIPDVCQDESLDIIFLVDSSASIYPQDYEKMKDFMKSIISKSVIGKTEVHVGVMQFSTDQKLEFPLNPTFSKEEMLRTINDMQQMNQNTLTGKAITEVSQYFDANEGGRPNKGQRLIVITDGEAQDQVKGPAAALREKGVVIYSIGVGPAVTSQLVEISGSTENVFYLSKFDELKTLENKLIVKICDEAPSPVKTRIAYQVVDRTGRPLYDPHFEEYNEEVVKKLINHQVLVIFSDGLEERDEAVIELKKETYLLEKSGVNALLTVALEGAHNPGQLQMVEFGRGFGYHLPLSIGMPGVGSTILEQIDKVSDRVCCNVLCKCTGPAGVRGSPGRPGTKGLPGRRGQPGFPGDEGMIGDRGLPGPNGTQGIQGCPGLSGLKGFRGTSGDRGENGEDGLDGVDGEQGVTGLDGARGERGHPGNPGIPGIGGEVGLKGQRGLRGDPGEPGTDNTVPGAKGEPGNPGLPGPAGQDGRPGRAGVIGNPGLDGRRGPDGGKGLPGEPGARGLPGSPGAPGPQGRAGAKGDPGPKGISGFTGPQGAHGPPGDPGAAGRRGPNGQKGQPGDPGVKGAPGSRGPRGMPGQDGRDGNGTPGNKGAKGDPGFPGYPGSPGEGGQEGTKGYPGRKGNDGRDGNSGRPGEDGGPGDPGYPGHRPEDVTPVALRGSAPASSLLEDITITEQLSNRRPVSCGGIRADAKYLIRLCDSPCCQLIEAVKNIALHS</sequence>
<dbReference type="EMBL" id="BRZM01000016">
    <property type="protein sequence ID" value="GLD53285.1"/>
    <property type="molecule type" value="Genomic_DNA"/>
</dbReference>
<feature type="domain" description="VWFA" evidence="10">
    <location>
        <begin position="798"/>
        <end position="967"/>
    </location>
</feature>
<dbReference type="GO" id="GO:0005576">
    <property type="term" value="C:extracellular region"/>
    <property type="evidence" value="ECO:0007669"/>
    <property type="project" value="UniProtKB-SubCell"/>
</dbReference>
<keyword evidence="2" id="KW-0964">Secreted</keyword>
<evidence type="ECO:0000256" key="3">
    <source>
        <dbReference type="ARBA" id="ARBA00022729"/>
    </source>
</evidence>
<dbReference type="PROSITE" id="PS50234">
    <property type="entry name" value="VWFA"/>
    <property type="match status" value="5"/>
</dbReference>
<dbReference type="PANTHER" id="PTHR24020">
    <property type="entry name" value="COLLAGEN ALPHA"/>
    <property type="match status" value="1"/>
</dbReference>
<feature type="compositionally biased region" description="Low complexity" evidence="8">
    <location>
        <begin position="1286"/>
        <end position="1305"/>
    </location>
</feature>
<comment type="subcellular location">
    <subcellularLocation>
        <location evidence="1">Secreted</location>
        <location evidence="1">Extracellular space</location>
    </subcellularLocation>
</comment>
<dbReference type="InterPro" id="IPR002035">
    <property type="entry name" value="VWF_A"/>
</dbReference>
<keyword evidence="7" id="KW-0325">Glycoprotein</keyword>
<keyword evidence="6 11" id="KW-0176">Collagen</keyword>
<feature type="region of interest" description="Disordered" evidence="8">
    <location>
        <begin position="1115"/>
        <end position="1443"/>
    </location>
</feature>
<dbReference type="InterPro" id="IPR008160">
    <property type="entry name" value="Collagen"/>
</dbReference>
<feature type="domain" description="VWFA" evidence="10">
    <location>
        <begin position="413"/>
        <end position="585"/>
    </location>
</feature>
<organism evidence="11 12">
    <name type="scientific">Lates japonicus</name>
    <name type="common">Japanese lates</name>
    <dbReference type="NCBI Taxonomy" id="270547"/>
    <lineage>
        <taxon>Eukaryota</taxon>
        <taxon>Metazoa</taxon>
        <taxon>Chordata</taxon>
        <taxon>Craniata</taxon>
        <taxon>Vertebrata</taxon>
        <taxon>Euteleostomi</taxon>
        <taxon>Actinopterygii</taxon>
        <taxon>Neopterygii</taxon>
        <taxon>Teleostei</taxon>
        <taxon>Neoteleostei</taxon>
        <taxon>Acanthomorphata</taxon>
        <taxon>Carangaria</taxon>
        <taxon>Carangaria incertae sedis</taxon>
        <taxon>Centropomidae</taxon>
        <taxon>Lates</taxon>
    </lineage>
</organism>
<dbReference type="GO" id="GO:0005581">
    <property type="term" value="C:collagen trimer"/>
    <property type="evidence" value="ECO:0007669"/>
    <property type="project" value="UniProtKB-KW"/>
</dbReference>
<feature type="compositionally biased region" description="Low complexity" evidence="8">
    <location>
        <begin position="1322"/>
        <end position="1341"/>
    </location>
</feature>
<feature type="domain" description="VWFA" evidence="10">
    <location>
        <begin position="33"/>
        <end position="207"/>
    </location>
</feature>
<accession>A0AAD3MGS3</accession>
<dbReference type="Pfam" id="PF00092">
    <property type="entry name" value="VWA"/>
    <property type="match status" value="5"/>
</dbReference>
<dbReference type="Proteomes" id="UP001279410">
    <property type="component" value="Unassembled WGS sequence"/>
</dbReference>
<name>A0AAD3MGS3_LATJO</name>
<feature type="compositionally biased region" description="Gly residues" evidence="8">
    <location>
        <begin position="1392"/>
        <end position="1401"/>
    </location>
</feature>
<evidence type="ECO:0000256" key="9">
    <source>
        <dbReference type="SAM" id="SignalP"/>
    </source>
</evidence>
<evidence type="ECO:0000256" key="2">
    <source>
        <dbReference type="ARBA" id="ARBA00022525"/>
    </source>
</evidence>
<feature type="compositionally biased region" description="Gly residues" evidence="8">
    <location>
        <begin position="1209"/>
        <end position="1218"/>
    </location>
</feature>
<proteinExistence type="predicted"/>
<dbReference type="FunFam" id="3.40.50.410:FF:000004">
    <property type="entry name" value="collagen alpha-6(VI) chain"/>
    <property type="match status" value="3"/>
</dbReference>
<keyword evidence="12" id="KW-1185">Reference proteome</keyword>
<dbReference type="FunFam" id="3.40.50.410:FF:000001">
    <property type="entry name" value="Collagen, type XII, alpha 1"/>
    <property type="match status" value="1"/>
</dbReference>
<gene>
    <name evidence="11" type="ORF">AKAME5_000606000</name>
</gene>
<keyword evidence="3 9" id="KW-0732">Signal</keyword>
<evidence type="ECO:0000256" key="8">
    <source>
        <dbReference type="SAM" id="MobiDB-lite"/>
    </source>
</evidence>